<evidence type="ECO:0000259" key="5">
    <source>
        <dbReference type="Pfam" id="PF13629"/>
    </source>
</evidence>
<dbReference type="EMBL" id="JAMSHT010000001">
    <property type="protein sequence ID" value="MCM8557965.1"/>
    <property type="molecule type" value="Genomic_DNA"/>
</dbReference>
<gene>
    <name evidence="6" type="ORF">NDO55_09045</name>
</gene>
<dbReference type="RefSeq" id="WP_252114487.1">
    <property type="nucleotide sequence ID" value="NZ_JAMSHT010000001.1"/>
</dbReference>
<dbReference type="AlphaFoldDB" id="A0A9X2J3E1"/>
<dbReference type="GO" id="GO:0015627">
    <property type="term" value="C:type II protein secretion system complex"/>
    <property type="evidence" value="ECO:0007669"/>
    <property type="project" value="TreeGrafter"/>
</dbReference>
<accession>A0A9X2J3E1</accession>
<comment type="caution">
    <text evidence="6">The sequence shown here is derived from an EMBL/GenBank/DDBJ whole genome shotgun (WGS) entry which is preliminary data.</text>
</comment>
<feature type="region of interest" description="Disordered" evidence="2">
    <location>
        <begin position="478"/>
        <end position="511"/>
    </location>
</feature>
<feature type="domain" description="Type II/III secretion system secretin-like" evidence="4">
    <location>
        <begin position="254"/>
        <end position="421"/>
    </location>
</feature>
<evidence type="ECO:0000313" key="7">
    <source>
        <dbReference type="Proteomes" id="UP001155128"/>
    </source>
</evidence>
<dbReference type="Proteomes" id="UP001155128">
    <property type="component" value="Unassembled WGS sequence"/>
</dbReference>
<dbReference type="Pfam" id="PF00263">
    <property type="entry name" value="Secretin"/>
    <property type="match status" value="1"/>
</dbReference>
<name>A0A9X2J3E1_9SPHN</name>
<evidence type="ECO:0000256" key="1">
    <source>
        <dbReference type="RuleBase" id="RU004003"/>
    </source>
</evidence>
<protein>
    <submittedName>
        <fullName evidence="6">Type II and III secretion system protein family protein</fullName>
    </submittedName>
</protein>
<evidence type="ECO:0000259" key="4">
    <source>
        <dbReference type="Pfam" id="PF00263"/>
    </source>
</evidence>
<dbReference type="InterPro" id="IPR001775">
    <property type="entry name" value="GspD/PilQ"/>
</dbReference>
<comment type="similarity">
    <text evidence="1">Belongs to the bacterial secretin family.</text>
</comment>
<dbReference type="InterPro" id="IPR050810">
    <property type="entry name" value="Bact_Secretion_Sys_Channel"/>
</dbReference>
<dbReference type="PRINTS" id="PR00811">
    <property type="entry name" value="BCTERIALGSPD"/>
</dbReference>
<feature type="domain" description="Pilus formation protein N-terminal" evidence="5">
    <location>
        <begin position="37"/>
        <end position="106"/>
    </location>
</feature>
<evidence type="ECO:0000256" key="3">
    <source>
        <dbReference type="SAM" id="SignalP"/>
    </source>
</evidence>
<dbReference type="PANTHER" id="PTHR30332">
    <property type="entry name" value="PROBABLE GENERAL SECRETION PATHWAY PROTEIN D"/>
    <property type="match status" value="1"/>
</dbReference>
<evidence type="ECO:0000313" key="6">
    <source>
        <dbReference type="EMBL" id="MCM8557965.1"/>
    </source>
</evidence>
<dbReference type="PANTHER" id="PTHR30332:SF17">
    <property type="entry name" value="TYPE IV PILIATION SYSTEM PROTEIN DR_0774-RELATED"/>
    <property type="match status" value="1"/>
</dbReference>
<dbReference type="InterPro" id="IPR032789">
    <property type="entry name" value="T2SS-T3SS_pil_N"/>
</dbReference>
<reference evidence="6" key="1">
    <citation type="submission" date="2022-06" db="EMBL/GenBank/DDBJ databases">
        <title>Sphingomicrobium sedimins sp. nov., a marine bacterium isolated from tidal flat.</title>
        <authorList>
            <person name="Kim C.-H."/>
            <person name="Yoo Y."/>
            <person name="Kim J.-J."/>
        </authorList>
    </citation>
    <scope>NUCLEOTIDE SEQUENCE</scope>
    <source>
        <strain evidence="6">GRR-S6-50</strain>
    </source>
</reference>
<dbReference type="InterPro" id="IPR004846">
    <property type="entry name" value="T2SS/T3SS_dom"/>
</dbReference>
<sequence length="511" mass="52661">MGKGMLAAGLAVLMTGAAFVPAPAAAQMVGEAYGAHAGEMQVPLNKSQVLRVERPYARALVGNSEIADVLPLSDTAIYILGQSTGTTSLTLYDENDNLIAVVDIMVGPDISSLKQQLSDLMPGDQVGARMLNDAIVLEGIVSSSVAADRAMQLAEAYGAGRVINMMSIGSSQQVMLEVRFSEIKRTALKDIGLGFFVNDGPNGSFSGAVGEGAAIFPDDDGQGVVQLSSIADSFGVLTESFSALGLNFAATLDALERKGAVQTLAEPTLVALSGETANFLAGGEFPIPVSQGGGTGDGGGNAISVEFKSFGVSLGFTPTVLADGVINLVVEPEVSSIDPSASVTVNGLTVPGLQTRRASTVVELRDGESFALAGLLRTDFSDTVNQFPILGSLPIIGTLFRSTSFQREETELLIVVTPRLVNPVRGGSLPLPTDRVTPPDEIDLFLLGKTDSGVAPVQLPGEGEPVPSWYPIGQTPTDYAPGQGGGEAPATSGGMANVDPATLEGDYGHAY</sequence>
<dbReference type="GO" id="GO:0009306">
    <property type="term" value="P:protein secretion"/>
    <property type="evidence" value="ECO:0007669"/>
    <property type="project" value="InterPro"/>
</dbReference>
<keyword evidence="7" id="KW-1185">Reference proteome</keyword>
<dbReference type="Pfam" id="PF13629">
    <property type="entry name" value="T2SS-T3SS_pil_N"/>
    <property type="match status" value="1"/>
</dbReference>
<proteinExistence type="inferred from homology"/>
<feature type="signal peptide" evidence="3">
    <location>
        <begin position="1"/>
        <end position="24"/>
    </location>
</feature>
<organism evidence="6 7">
    <name type="scientific">Sphingomicrobium sediminis</name>
    <dbReference type="NCBI Taxonomy" id="2950949"/>
    <lineage>
        <taxon>Bacteria</taxon>
        <taxon>Pseudomonadati</taxon>
        <taxon>Pseudomonadota</taxon>
        <taxon>Alphaproteobacteria</taxon>
        <taxon>Sphingomonadales</taxon>
        <taxon>Sphingomonadaceae</taxon>
        <taxon>Sphingomicrobium</taxon>
    </lineage>
</organism>
<feature type="chain" id="PRO_5040771756" evidence="3">
    <location>
        <begin position="25"/>
        <end position="511"/>
    </location>
</feature>
<keyword evidence="3" id="KW-0732">Signal</keyword>
<evidence type="ECO:0000256" key="2">
    <source>
        <dbReference type="SAM" id="MobiDB-lite"/>
    </source>
</evidence>